<sequence>MDWSVLSLWEWQAMTIITVLSAGLAWWTKRRFFRATAWGCVAVLMLSSALLETSGPWVTFLGIIIGSVFLLLMTRQILDPATD</sequence>
<feature type="transmembrane region" description="Helical" evidence="1">
    <location>
        <begin position="6"/>
        <end position="27"/>
    </location>
</feature>
<dbReference type="RefSeq" id="WP_091571869.1">
    <property type="nucleotide sequence ID" value="NZ_FMZA01000018.1"/>
</dbReference>
<keyword evidence="3" id="KW-1185">Reference proteome</keyword>
<keyword evidence="1" id="KW-0812">Transmembrane</keyword>
<dbReference type="Proteomes" id="UP000199387">
    <property type="component" value="Unassembled WGS sequence"/>
</dbReference>
<reference evidence="2 3" key="1">
    <citation type="submission" date="2016-10" db="EMBL/GenBank/DDBJ databases">
        <authorList>
            <person name="de Groot N.N."/>
        </authorList>
    </citation>
    <scope>NUCLEOTIDE SEQUENCE [LARGE SCALE GENOMIC DNA]</scope>
    <source>
        <strain evidence="2 3">DSM 45514</strain>
    </source>
</reference>
<gene>
    <name evidence="2" type="ORF">SAMN04488112_11841</name>
</gene>
<name>A0A1G6PU16_9BACL</name>
<accession>A0A1G6PU16</accession>
<feature type="transmembrane region" description="Helical" evidence="1">
    <location>
        <begin position="57"/>
        <end position="78"/>
    </location>
</feature>
<evidence type="ECO:0000256" key="1">
    <source>
        <dbReference type="SAM" id="Phobius"/>
    </source>
</evidence>
<evidence type="ECO:0000313" key="2">
    <source>
        <dbReference type="EMBL" id="SDC83623.1"/>
    </source>
</evidence>
<dbReference type="OrthoDB" id="2989862at2"/>
<feature type="transmembrane region" description="Helical" evidence="1">
    <location>
        <begin position="32"/>
        <end position="51"/>
    </location>
</feature>
<dbReference type="EMBL" id="FMZA01000018">
    <property type="protein sequence ID" value="SDC83623.1"/>
    <property type="molecule type" value="Genomic_DNA"/>
</dbReference>
<organism evidence="2 3">
    <name type="scientific">Melghirimyces thermohalophilus</name>
    <dbReference type="NCBI Taxonomy" id="1236220"/>
    <lineage>
        <taxon>Bacteria</taxon>
        <taxon>Bacillati</taxon>
        <taxon>Bacillota</taxon>
        <taxon>Bacilli</taxon>
        <taxon>Bacillales</taxon>
        <taxon>Thermoactinomycetaceae</taxon>
        <taxon>Melghirimyces</taxon>
    </lineage>
</organism>
<protein>
    <submittedName>
        <fullName evidence="2">Uncharacterized protein</fullName>
    </submittedName>
</protein>
<proteinExistence type="predicted"/>
<keyword evidence="1" id="KW-1133">Transmembrane helix</keyword>
<evidence type="ECO:0000313" key="3">
    <source>
        <dbReference type="Proteomes" id="UP000199387"/>
    </source>
</evidence>
<keyword evidence="1" id="KW-0472">Membrane</keyword>
<dbReference type="AlphaFoldDB" id="A0A1G6PU16"/>